<dbReference type="InterPro" id="IPR051678">
    <property type="entry name" value="AGP_Transferase"/>
</dbReference>
<dbReference type="InterPro" id="IPR011009">
    <property type="entry name" value="Kinase-like_dom_sf"/>
</dbReference>
<dbReference type="GO" id="GO:0016740">
    <property type="term" value="F:transferase activity"/>
    <property type="evidence" value="ECO:0007669"/>
    <property type="project" value="UniProtKB-KW"/>
</dbReference>
<keyword evidence="1" id="KW-0808">Transferase</keyword>
<dbReference type="SUPFAM" id="SSF56112">
    <property type="entry name" value="Protein kinase-like (PK-like)"/>
    <property type="match status" value="1"/>
</dbReference>
<organism evidence="1 2">
    <name type="scientific">Aspergillus terreus</name>
    <dbReference type="NCBI Taxonomy" id="33178"/>
    <lineage>
        <taxon>Eukaryota</taxon>
        <taxon>Fungi</taxon>
        <taxon>Dikarya</taxon>
        <taxon>Ascomycota</taxon>
        <taxon>Pezizomycotina</taxon>
        <taxon>Eurotiomycetes</taxon>
        <taxon>Eurotiomycetidae</taxon>
        <taxon>Eurotiales</taxon>
        <taxon>Aspergillaceae</taxon>
        <taxon>Aspergillus</taxon>
        <taxon>Aspergillus subgen. Circumdati</taxon>
    </lineage>
</organism>
<dbReference type="PANTHER" id="PTHR21310:SF15">
    <property type="entry name" value="AMINOGLYCOSIDE PHOSPHOTRANSFERASE DOMAIN-CONTAINING PROTEIN"/>
    <property type="match status" value="1"/>
</dbReference>
<dbReference type="EMBL" id="BLJY01000013">
    <property type="protein sequence ID" value="GFF21044.1"/>
    <property type="molecule type" value="Genomic_DNA"/>
</dbReference>
<dbReference type="VEuPathDB" id="FungiDB:ATEG_09870"/>
<proteinExistence type="predicted"/>
<dbReference type="AlphaFoldDB" id="A0A5M3ZCM8"/>
<dbReference type="PANTHER" id="PTHR21310">
    <property type="entry name" value="AMINOGLYCOSIDE PHOSPHOTRANSFERASE-RELATED-RELATED"/>
    <property type="match status" value="1"/>
</dbReference>
<gene>
    <name evidence="1" type="ORF">ATEIFO6365_0013037800</name>
</gene>
<dbReference type="Pfam" id="PF01636">
    <property type="entry name" value="APH"/>
    <property type="match status" value="1"/>
</dbReference>
<reference evidence="1 2" key="1">
    <citation type="submission" date="2020-01" db="EMBL/GenBank/DDBJ databases">
        <title>Aspergillus terreus IFO 6365 whole genome shotgun sequence.</title>
        <authorList>
            <person name="Kanamasa S."/>
            <person name="Takahashi H."/>
        </authorList>
    </citation>
    <scope>NUCLEOTIDE SEQUENCE [LARGE SCALE GENOMIC DNA]</scope>
    <source>
        <strain evidence="1 2">IFO 6365</strain>
    </source>
</reference>
<name>A0A5M3ZCM8_ASPTE</name>
<evidence type="ECO:0000313" key="1">
    <source>
        <dbReference type="EMBL" id="GFF21044.1"/>
    </source>
</evidence>
<evidence type="ECO:0000313" key="2">
    <source>
        <dbReference type="Proteomes" id="UP000452235"/>
    </source>
</evidence>
<protein>
    <submittedName>
        <fullName evidence="1">Phosphotransferase family protein</fullName>
    </submittedName>
</protein>
<comment type="caution">
    <text evidence="1">The sequence shown here is derived from an EMBL/GenBank/DDBJ whole genome shotgun (WGS) entry which is preliminary data.</text>
</comment>
<dbReference type="Proteomes" id="UP000452235">
    <property type="component" value="Unassembled WGS sequence"/>
</dbReference>
<keyword evidence="2" id="KW-1185">Reference proteome</keyword>
<dbReference type="Gene3D" id="3.90.1200.10">
    <property type="match status" value="1"/>
</dbReference>
<sequence>MGDTPSPAALSLLHEDAAQWNRDMMRAFQAELKKNPEADLMSMFSDSYLYAHRYVQYQQLSYGGQINLRTLHELESMLRNEPEMNMLSRFPKHYNRRITMATGPRAPEKEPSPIPEEDFRARLDLAETATVVFPLSEKVAALLAQYTAGSLNNDTSDLEKGLAGSLKRLLWDSPKLWQSRIRGVVVKCNEDIVAKVIWGNEDYTEHTSMQFLAERAPDVPAPRAHGFIKLGPFRVIFMSYIPGTTLAEVWPGLSQENKLSIHQQLDNIFRRLRCLRQDDGKTLGGVCGEGAKDYPAYHSALFRDVTTATEFSDLQFSAQHHGSNTYVALLRSLLAQDYGSVFSHGDLRTANIIVKRDPSDNGHYIVAGIIDWEDSGFYPAYYECTTMTRCLSLVDDDDWFLYLPPSISPASFPVRFLVHRLWSIHLKTT</sequence>
<dbReference type="CDD" id="cd05120">
    <property type="entry name" value="APH_ChoK_like"/>
    <property type="match status" value="1"/>
</dbReference>
<accession>A0A5M3ZCM8</accession>
<dbReference type="OrthoDB" id="2906425at2759"/>
<dbReference type="InterPro" id="IPR002575">
    <property type="entry name" value="Aminoglycoside_PTrfase"/>
</dbReference>